<feature type="domain" description="Radical SAM core" evidence="1">
    <location>
        <begin position="253"/>
        <end position="488"/>
    </location>
</feature>
<dbReference type="InterPro" id="IPR018768">
    <property type="entry name" value="DUF2344"/>
</dbReference>
<dbReference type="NCBIfam" id="TIGR03960">
    <property type="entry name" value="rSAM_fuse_unch"/>
    <property type="match status" value="1"/>
</dbReference>
<dbReference type="Gene3D" id="3.80.30.20">
    <property type="entry name" value="tm_1862 like domain"/>
    <property type="match status" value="1"/>
</dbReference>
<dbReference type="Pfam" id="PF04055">
    <property type="entry name" value="Radical_SAM"/>
    <property type="match status" value="1"/>
</dbReference>
<dbReference type="InterPro" id="IPR023862">
    <property type="entry name" value="CHP03960_rSAM"/>
</dbReference>
<dbReference type="EMBL" id="UOEZ01000048">
    <property type="protein sequence ID" value="VAW37059.1"/>
    <property type="molecule type" value="Genomic_DNA"/>
</dbReference>
<name>A0A3B0VJR3_9ZZZZ</name>
<dbReference type="PANTHER" id="PTHR42731:SF1">
    <property type="entry name" value="RADICAL SAM DOMAIN PROTEIN"/>
    <property type="match status" value="1"/>
</dbReference>
<dbReference type="InterPro" id="IPR058240">
    <property type="entry name" value="rSAM_sf"/>
</dbReference>
<dbReference type="InterPro" id="IPR006638">
    <property type="entry name" value="Elp3/MiaA/NifB-like_rSAM"/>
</dbReference>
<dbReference type="SMART" id="SM00729">
    <property type="entry name" value="Elp3"/>
    <property type="match status" value="1"/>
</dbReference>
<evidence type="ECO:0000259" key="1">
    <source>
        <dbReference type="PROSITE" id="PS51918"/>
    </source>
</evidence>
<dbReference type="NCBIfam" id="TIGR03936">
    <property type="entry name" value="sam_1_link_chp"/>
    <property type="match status" value="1"/>
</dbReference>
<dbReference type="AlphaFoldDB" id="A0A3B0VJR3"/>
<reference evidence="2" key="1">
    <citation type="submission" date="2018-06" db="EMBL/GenBank/DDBJ databases">
        <authorList>
            <person name="Zhirakovskaya E."/>
        </authorList>
    </citation>
    <scope>NUCLEOTIDE SEQUENCE</scope>
</reference>
<dbReference type="InterPro" id="IPR007197">
    <property type="entry name" value="rSAM"/>
</dbReference>
<gene>
    <name evidence="2" type="ORF">MNBD_DELTA02-530</name>
</gene>
<proteinExistence type="predicted"/>
<dbReference type="CDD" id="cd01335">
    <property type="entry name" value="Radical_SAM"/>
    <property type="match status" value="1"/>
</dbReference>
<dbReference type="InterPro" id="IPR023404">
    <property type="entry name" value="rSAM_horseshoe"/>
</dbReference>
<dbReference type="Pfam" id="PF10105">
    <property type="entry name" value="DUF2344"/>
    <property type="match status" value="1"/>
</dbReference>
<sequence>MSETTIEDYLPLVRRPARYIDSELNSVRKDPAKVRMSFALCFPDTYEMGMSHQGIHVLYQAVNAVEDLACERAFAPWKDMEEQLVARGLPLGTLESGRALSEFELVGFSLQYELSYTTILMMMDLGGVLLMASERGELDPIVIGGGPGAFNPEPVADFFDCILLGDGEEAVVEICELVAIAREEGAERGEILKRLARVAGVYVPSLFKVSYKGDGTIKEVTPLMEGYIGVTRRFLPDLNSAPFRSRPVVPFVEAVHDRLAVEIARGCTRGCRFCQAGMTYRPLREREPAKVLEYIREGLENTGYEDVSLLSLSTGDYTSIEPLLCSVMGAFAGDRVSVSLPSMRVGTLSETLATEIKKVRKTGFTMAPEAGSERLRAVINKGITEEDLLKGSRDIFTLGWRAIKLYFMTGLPTETDEDIEEIIRLAFDVRREGRRAGLHSVKVNVSAAAFVPKPFTPFQWEPQITLEESRRKLAYLRRNTRDKKLGFKWHDAEMSELEGVFSRGDRRLSSAIIRAYEKGRRFDGWSDEFSWEVWQEVFKEEGIDRSFYSSRRRTKDEILPWDHLDCGVKKEFLWNDREASLRGEAIPDCRVDRCTDCGVCDHKVLKNVIFKDYKDLPMRRASRAGAEQGDKKIRVRLEFAKKGRLKYLSHLELNRTIFRAIRRAGLPVAYSEGFHPQPKINYATPLPVGMESEQEFMDMELTALGNFTPAQIVKRLNAELPEDINFNTATFIPLQLPSLSAIMEKQRYIIYLKNSLVGLDIGSDEIERTVRDFLENRLTEVEFERAGKKKVVNLKQQVETIDIKDEFTLGLTLRSSAGVSIKPHEVMALLFQLPSEQASLISILKTRTVLKSH</sequence>
<dbReference type="SFLD" id="SFLDS00029">
    <property type="entry name" value="Radical_SAM"/>
    <property type="match status" value="1"/>
</dbReference>
<dbReference type="SUPFAM" id="SSF102114">
    <property type="entry name" value="Radical SAM enzymes"/>
    <property type="match status" value="1"/>
</dbReference>
<evidence type="ECO:0000313" key="2">
    <source>
        <dbReference type="EMBL" id="VAW37059.1"/>
    </source>
</evidence>
<dbReference type="PROSITE" id="PS51918">
    <property type="entry name" value="RADICAL_SAM"/>
    <property type="match status" value="1"/>
</dbReference>
<dbReference type="PANTHER" id="PTHR42731">
    <property type="entry name" value="SLL1084 PROTEIN"/>
    <property type="match status" value="1"/>
</dbReference>
<dbReference type="GO" id="GO:0003824">
    <property type="term" value="F:catalytic activity"/>
    <property type="evidence" value="ECO:0007669"/>
    <property type="project" value="InterPro"/>
</dbReference>
<dbReference type="InterPro" id="IPR045784">
    <property type="entry name" value="Radical_SAM_N2"/>
</dbReference>
<dbReference type="SFLD" id="SFLDG01082">
    <property type="entry name" value="B12-binding_domain_containing"/>
    <property type="match status" value="1"/>
</dbReference>
<organism evidence="2">
    <name type="scientific">hydrothermal vent metagenome</name>
    <dbReference type="NCBI Taxonomy" id="652676"/>
    <lineage>
        <taxon>unclassified sequences</taxon>
        <taxon>metagenomes</taxon>
        <taxon>ecological metagenomes</taxon>
    </lineage>
</organism>
<dbReference type="GO" id="GO:0051536">
    <property type="term" value="F:iron-sulfur cluster binding"/>
    <property type="evidence" value="ECO:0007669"/>
    <property type="project" value="InterPro"/>
</dbReference>
<protein>
    <recommendedName>
        <fullName evidence="1">Radical SAM core domain-containing protein</fullName>
    </recommendedName>
</protein>
<accession>A0A3B0VJR3</accession>
<dbReference type="Pfam" id="PF19864">
    <property type="entry name" value="Radical_SAM_N2"/>
    <property type="match status" value="1"/>
</dbReference>